<dbReference type="SUPFAM" id="SSF50156">
    <property type="entry name" value="PDZ domain-like"/>
    <property type="match status" value="1"/>
</dbReference>
<name>A0A1I7UNG2_9PELO</name>
<dbReference type="AlphaFoldDB" id="A0A1I7UNG2"/>
<evidence type="ECO:0000256" key="1">
    <source>
        <dbReference type="SAM" id="MobiDB-lite"/>
    </source>
</evidence>
<dbReference type="WBParaSite" id="Csp11.Scaffold630.g17735.t1">
    <property type="protein sequence ID" value="Csp11.Scaffold630.g17735.t1"/>
    <property type="gene ID" value="Csp11.Scaffold630.g17735"/>
</dbReference>
<dbReference type="PANTHER" id="PTHR31327">
    <property type="entry name" value="SPERM MEIOSIS PDZ DOMAIN CONTAINING PROTEINS-RELATED"/>
    <property type="match status" value="1"/>
</dbReference>
<reference evidence="3" key="1">
    <citation type="submission" date="2016-11" db="UniProtKB">
        <authorList>
            <consortium name="WormBaseParasite"/>
        </authorList>
    </citation>
    <scope>IDENTIFICATION</scope>
</reference>
<sequence length="318" mass="36555">MTGASALEPPAFVRLLNRFFRQCGLFVADNDKTVLILALDKDFNIEKLLPKDLIDHYMIRKPLGIRVHKQDCRITHVLAESMLLGKAFLGDCIVGIDDKVITNGDDLNAKLKEKADLIHLQLKRNMFSWCFHIRTTIEKIQIDREVERITPNPVNHYFVYIKVRPTPEMQNFDLGLFVKYNNRDRLEVDYVTPNSLASIHLKANDVIRECNGQQICSKSMLRYHIASSITTHGAFTLLIESPIRDTFRDHIDLADDVVIIADKAAEEFRKLGKGYVPMPPKKQQNDKKRHIKLKDQKTEHQIISDIEASKLRPCKNAS</sequence>
<dbReference type="InterPro" id="IPR040264">
    <property type="entry name" value="T15H9.4-like"/>
</dbReference>
<evidence type="ECO:0000313" key="2">
    <source>
        <dbReference type="Proteomes" id="UP000095282"/>
    </source>
</evidence>
<organism evidence="2 3">
    <name type="scientific">Caenorhabditis tropicalis</name>
    <dbReference type="NCBI Taxonomy" id="1561998"/>
    <lineage>
        <taxon>Eukaryota</taxon>
        <taxon>Metazoa</taxon>
        <taxon>Ecdysozoa</taxon>
        <taxon>Nematoda</taxon>
        <taxon>Chromadorea</taxon>
        <taxon>Rhabditida</taxon>
        <taxon>Rhabditina</taxon>
        <taxon>Rhabditomorpha</taxon>
        <taxon>Rhabditoidea</taxon>
        <taxon>Rhabditidae</taxon>
        <taxon>Peloderinae</taxon>
        <taxon>Caenorhabditis</taxon>
    </lineage>
</organism>
<feature type="region of interest" description="Disordered" evidence="1">
    <location>
        <begin position="273"/>
        <end position="299"/>
    </location>
</feature>
<protein>
    <submittedName>
        <fullName evidence="3">PDZ domain-containing protein</fullName>
    </submittedName>
</protein>
<dbReference type="eggNOG" id="KOG1934">
    <property type="taxonomic scope" value="Eukaryota"/>
</dbReference>
<accession>A0A1I7UNG2</accession>
<dbReference type="PANTHER" id="PTHR31327:SF3">
    <property type="entry name" value="PDZ DOMAIN-CONTAINING PROTEIN"/>
    <property type="match status" value="1"/>
</dbReference>
<keyword evidence="2" id="KW-1185">Reference proteome</keyword>
<dbReference type="Proteomes" id="UP000095282">
    <property type="component" value="Unplaced"/>
</dbReference>
<evidence type="ECO:0000313" key="3">
    <source>
        <dbReference type="WBParaSite" id="Csp11.Scaffold630.g17735.t1"/>
    </source>
</evidence>
<dbReference type="InterPro" id="IPR036034">
    <property type="entry name" value="PDZ_sf"/>
</dbReference>
<proteinExistence type="predicted"/>